<dbReference type="PROSITE" id="PS51257">
    <property type="entry name" value="PROKAR_LIPOPROTEIN"/>
    <property type="match status" value="1"/>
</dbReference>
<dbReference type="Proteomes" id="UP001168694">
    <property type="component" value="Unassembled WGS sequence"/>
</dbReference>
<dbReference type="RefSeq" id="WP_290399895.1">
    <property type="nucleotide sequence ID" value="NZ_JAUHLN010000002.1"/>
</dbReference>
<accession>A0ABT8E7A2</accession>
<organism evidence="2 3">
    <name type="scientific">Fictibacillus terranigra</name>
    <dbReference type="NCBI Taxonomy" id="3058424"/>
    <lineage>
        <taxon>Bacteria</taxon>
        <taxon>Bacillati</taxon>
        <taxon>Bacillota</taxon>
        <taxon>Bacilli</taxon>
        <taxon>Bacillales</taxon>
        <taxon>Fictibacillaceae</taxon>
        <taxon>Fictibacillus</taxon>
    </lineage>
</organism>
<evidence type="ECO:0000313" key="2">
    <source>
        <dbReference type="EMBL" id="MDN4073796.1"/>
    </source>
</evidence>
<evidence type="ECO:0000256" key="1">
    <source>
        <dbReference type="SAM" id="SignalP"/>
    </source>
</evidence>
<feature type="chain" id="PRO_5047335141" description="Lipoprotein" evidence="1">
    <location>
        <begin position="25"/>
        <end position="298"/>
    </location>
</feature>
<comment type="caution">
    <text evidence="2">The sequence shown here is derived from an EMBL/GenBank/DDBJ whole genome shotgun (WGS) entry which is preliminary data.</text>
</comment>
<feature type="signal peptide" evidence="1">
    <location>
        <begin position="1"/>
        <end position="24"/>
    </location>
</feature>
<proteinExistence type="predicted"/>
<dbReference type="EMBL" id="JAUHLN010000002">
    <property type="protein sequence ID" value="MDN4073796.1"/>
    <property type="molecule type" value="Genomic_DNA"/>
</dbReference>
<keyword evidence="1" id="KW-0732">Signal</keyword>
<gene>
    <name evidence="2" type="ORF">QYF49_12360</name>
</gene>
<name>A0ABT8E7A2_9BACL</name>
<protein>
    <recommendedName>
        <fullName evidence="4">Lipoprotein</fullName>
    </recommendedName>
</protein>
<reference evidence="2" key="1">
    <citation type="submission" date="2023-06" db="EMBL/GenBank/DDBJ databases">
        <title>Draft Genome Sequences of Representative Paenibacillus Polymyxa, Bacillus cereus, Fictibacillus sp., and Brevibacillus agri Strains Isolated from Amazonian Dark Earth.</title>
        <authorList>
            <person name="Pellegrinetti T.A."/>
            <person name="Cunha I.C.M."/>
            <person name="Chaves M.G."/>
            <person name="Freitas A.S."/>
            <person name="Silva A.V.R."/>
            <person name="Tsai S.M."/>
            <person name="Mendes L.W."/>
        </authorList>
    </citation>
    <scope>NUCLEOTIDE SEQUENCE</scope>
    <source>
        <strain evidence="2">CENA-BCM004</strain>
    </source>
</reference>
<evidence type="ECO:0008006" key="4">
    <source>
        <dbReference type="Google" id="ProtNLM"/>
    </source>
</evidence>
<keyword evidence="3" id="KW-1185">Reference proteome</keyword>
<evidence type="ECO:0000313" key="3">
    <source>
        <dbReference type="Proteomes" id="UP001168694"/>
    </source>
</evidence>
<sequence>MTNKIWIAGLCAGSLLLGAAGCSAGTTEKNDAAPSVTHKVAKEQEDSGQPAEAKVQTITDEGIYTKQLNEHTIELHTNSNGTLQLLLADAAKEAIKTIKTGSTVSVSFQLNNKQYTAETIKLMMEPKEQPAQSKPQPDSSALPKTKMLTVNVEGEEDQRAGKLAESDQGYYLYKLDDFDFTAEEPGRDLLYSQMDEEYFVRIEPLTDDASLTDVKSIGVKELEAVGEPEEVKGADVSDSFARSKFVLRADSDELIKYIIVQEEDGHLVKYTVHLPVREPIEGIQPSFWSMLGSLAFKK</sequence>